<name>A0A0H2MAQ1_9PROT</name>
<feature type="domain" description="Aspartyl/asparaginy/proline hydroxylase" evidence="2">
    <location>
        <begin position="146"/>
        <end position="231"/>
    </location>
</feature>
<protein>
    <submittedName>
        <fullName evidence="3">Aspartyl beta-hydroxylase</fullName>
    </submittedName>
</protein>
<keyword evidence="1" id="KW-0472">Membrane</keyword>
<keyword evidence="4" id="KW-1185">Reference proteome</keyword>
<comment type="caution">
    <text evidence="3">The sequence shown here is derived from an EMBL/GenBank/DDBJ whole genome shotgun (WGS) entry which is preliminary data.</text>
</comment>
<organism evidence="3 4">
    <name type="scientific">Kiloniella spongiae</name>
    <dbReference type="NCBI Taxonomy" id="1489064"/>
    <lineage>
        <taxon>Bacteria</taxon>
        <taxon>Pseudomonadati</taxon>
        <taxon>Pseudomonadota</taxon>
        <taxon>Alphaproteobacteria</taxon>
        <taxon>Rhodospirillales</taxon>
        <taxon>Kiloniellaceae</taxon>
        <taxon>Kiloniella</taxon>
    </lineage>
</organism>
<keyword evidence="1" id="KW-0812">Transmembrane</keyword>
<dbReference type="PATRIC" id="fig|1489064.4.peg.655"/>
<proteinExistence type="predicted"/>
<dbReference type="OrthoDB" id="21665at2"/>
<dbReference type="STRING" id="1489064.WH96_18265"/>
<dbReference type="Proteomes" id="UP000035444">
    <property type="component" value="Unassembled WGS sequence"/>
</dbReference>
<evidence type="ECO:0000313" key="3">
    <source>
        <dbReference type="EMBL" id="KLN59261.1"/>
    </source>
</evidence>
<dbReference type="Pfam" id="PF05118">
    <property type="entry name" value="Asp_Arg_Hydrox"/>
    <property type="match status" value="1"/>
</dbReference>
<evidence type="ECO:0000259" key="2">
    <source>
        <dbReference type="Pfam" id="PF05118"/>
    </source>
</evidence>
<evidence type="ECO:0000256" key="1">
    <source>
        <dbReference type="SAM" id="Phobius"/>
    </source>
</evidence>
<dbReference type="Gene3D" id="2.60.120.330">
    <property type="entry name" value="B-lactam Antibiotic, Isopenicillin N Synthase, Chain"/>
    <property type="match status" value="1"/>
</dbReference>
<evidence type="ECO:0000313" key="4">
    <source>
        <dbReference type="Proteomes" id="UP000035444"/>
    </source>
</evidence>
<dbReference type="AlphaFoldDB" id="A0A0H2MAQ1"/>
<reference evidence="3 4" key="1">
    <citation type="submission" date="2015-03" db="EMBL/GenBank/DDBJ databases">
        <title>Genome Sequence of Kiloniella spongiae MEBiC09566, isolated from a marine sponge.</title>
        <authorList>
            <person name="Shao Z."/>
            <person name="Wang L."/>
            <person name="Li X."/>
        </authorList>
    </citation>
    <scope>NUCLEOTIDE SEQUENCE [LARGE SCALE GENOMIC DNA]</scope>
    <source>
        <strain evidence="3 4">MEBiC09566</strain>
    </source>
</reference>
<dbReference type="EMBL" id="LAQL01000017">
    <property type="protein sequence ID" value="KLN59261.1"/>
    <property type="molecule type" value="Genomic_DNA"/>
</dbReference>
<sequence>MSKKQISRLLRVIIPLAILLYFIPLLTIAFIIMGLLDVGRHHQVTADLAKKYFTGNGMLTWALSPINLFLDLISDRNRYVYKLDDFPEGHRNEIASVLKEFDNNKEEIISDIRAQLGGESRGMLFYKWYGKNTNDAVPAFNKEFTYIKTIGVSVFNKKKSTSLHFGPLRLTLRVLYNLTPIKSDNIYIEVDGKKHYWHDDPLFIFDDTIQHQSINEEDHERYCVFVDVLRPSAFTGLQNIFMQIMQTVFINFNGIFYKNWTFLK</sequence>
<feature type="transmembrane region" description="Helical" evidence="1">
    <location>
        <begin position="12"/>
        <end position="33"/>
    </location>
</feature>
<dbReference type="RefSeq" id="WP_047765674.1">
    <property type="nucleotide sequence ID" value="NZ_LAQL01000017.1"/>
</dbReference>
<dbReference type="InterPro" id="IPR007803">
    <property type="entry name" value="Asp/Arg/Pro-Hydrxlase"/>
</dbReference>
<accession>A0A0H2MAQ1</accession>
<gene>
    <name evidence="3" type="ORF">WH96_18265</name>
</gene>
<dbReference type="InterPro" id="IPR027443">
    <property type="entry name" value="IPNS-like_sf"/>
</dbReference>
<keyword evidence="1" id="KW-1133">Transmembrane helix</keyword>